<dbReference type="AlphaFoldDB" id="A0A7S3YSY8"/>
<evidence type="ECO:0000313" key="1">
    <source>
        <dbReference type="EMBL" id="CAE0660885.1"/>
    </source>
</evidence>
<dbReference type="EMBL" id="HBIV01017140">
    <property type="protein sequence ID" value="CAE0660885.1"/>
    <property type="molecule type" value="Transcribed_RNA"/>
</dbReference>
<gene>
    <name evidence="1" type="ORF">LGLO00237_LOCUS12472</name>
</gene>
<name>A0A7S3YSY8_9EUKA</name>
<protein>
    <submittedName>
        <fullName evidence="1">Uncharacterized protein</fullName>
    </submittedName>
</protein>
<reference evidence="1" key="1">
    <citation type="submission" date="2021-01" db="EMBL/GenBank/DDBJ databases">
        <authorList>
            <person name="Corre E."/>
            <person name="Pelletier E."/>
            <person name="Niang G."/>
            <person name="Scheremetjew M."/>
            <person name="Finn R."/>
            <person name="Kale V."/>
            <person name="Holt S."/>
            <person name="Cochrane G."/>
            <person name="Meng A."/>
            <person name="Brown T."/>
            <person name="Cohen L."/>
        </authorList>
    </citation>
    <scope>NUCLEOTIDE SEQUENCE</scope>
    <source>
        <strain evidence="1">CCCM811</strain>
    </source>
</reference>
<proteinExistence type="predicted"/>
<organism evidence="1">
    <name type="scientific">Lotharella globosa</name>
    <dbReference type="NCBI Taxonomy" id="91324"/>
    <lineage>
        <taxon>Eukaryota</taxon>
        <taxon>Sar</taxon>
        <taxon>Rhizaria</taxon>
        <taxon>Cercozoa</taxon>
        <taxon>Chlorarachniophyceae</taxon>
        <taxon>Lotharella</taxon>
    </lineage>
</organism>
<accession>A0A7S3YSY8</accession>
<sequence>MGSKEVAHHAASATVIALAIPFGPCRMLSLAARATWMGWSALSMRDLQVAKRRRLAALAEDESARKSSTKALGSTLLDLHRGYTEEGSWTNIHDATFMWEESQQDRLKGVGTRAALMQCRLRQGFDESAEGYYKQRIEKHYSSKAINLKAVLSGLTFGVVPHVLSWNLPGLRDGHRKLDSALFGQVSPKPVSGLDPGIAEAVLRGMEDMAWYEGVLERGESLTRGDDVLMVLDRKGKLPIFQYRVEE</sequence>